<evidence type="ECO:0000313" key="1">
    <source>
        <dbReference type="EMBL" id="MFC3688822.1"/>
    </source>
</evidence>
<evidence type="ECO:0000313" key="2">
    <source>
        <dbReference type="Proteomes" id="UP001595685"/>
    </source>
</evidence>
<dbReference type="Proteomes" id="UP001595685">
    <property type="component" value="Unassembled WGS sequence"/>
</dbReference>
<dbReference type="RefSeq" id="WP_340287948.1">
    <property type="nucleotide sequence ID" value="NZ_JBBEOI010000001.1"/>
</dbReference>
<reference evidence="2" key="1">
    <citation type="journal article" date="2019" name="Int. J. Syst. Evol. Microbiol.">
        <title>The Global Catalogue of Microorganisms (GCM) 10K type strain sequencing project: providing services to taxonomists for standard genome sequencing and annotation.</title>
        <authorList>
            <consortium name="The Broad Institute Genomics Platform"/>
            <consortium name="The Broad Institute Genome Sequencing Center for Infectious Disease"/>
            <person name="Wu L."/>
            <person name="Ma J."/>
        </authorList>
    </citation>
    <scope>NUCLEOTIDE SEQUENCE [LARGE SCALE GENOMIC DNA]</scope>
    <source>
        <strain evidence="2">NCAIM B.02333</strain>
    </source>
</reference>
<accession>A0ABV7WIV1</accession>
<name>A0ABV7WIV1_9MICO</name>
<dbReference type="EMBL" id="JBHRWW010000006">
    <property type="protein sequence ID" value="MFC3688822.1"/>
    <property type="molecule type" value="Genomic_DNA"/>
</dbReference>
<keyword evidence="2" id="KW-1185">Reference proteome</keyword>
<gene>
    <name evidence="1" type="ORF">ACFOLH_10760</name>
</gene>
<organism evidence="1 2">
    <name type="scientific">Aquipuribacter hungaricus</name>
    <dbReference type="NCBI Taxonomy" id="545624"/>
    <lineage>
        <taxon>Bacteria</taxon>
        <taxon>Bacillati</taxon>
        <taxon>Actinomycetota</taxon>
        <taxon>Actinomycetes</taxon>
        <taxon>Micrococcales</taxon>
        <taxon>Intrasporangiaceae</taxon>
        <taxon>Aquipuribacter</taxon>
    </lineage>
</organism>
<protein>
    <submittedName>
        <fullName evidence="1">Uncharacterized protein</fullName>
    </submittedName>
</protein>
<proteinExistence type="predicted"/>
<sequence length="98" mass="10752">MRGGVAPGTVVRFSYGDYPAAEGLAHLATYRAFQAWLIAEHLDLPFSLPPEVVAGLEEHVLPNAEQWREWGVFPPAVEPPAGADDETRLLCAVGYWHP</sequence>
<comment type="caution">
    <text evidence="1">The sequence shown here is derived from an EMBL/GenBank/DDBJ whole genome shotgun (WGS) entry which is preliminary data.</text>
</comment>